<feature type="repeat" description="WD" evidence="4">
    <location>
        <begin position="568"/>
        <end position="609"/>
    </location>
</feature>
<dbReference type="InterPro" id="IPR037264">
    <property type="entry name" value="TFIID_NTD2_sf"/>
</dbReference>
<dbReference type="InterPro" id="IPR015943">
    <property type="entry name" value="WD40/YVTN_repeat-like_dom_sf"/>
</dbReference>
<feature type="repeat" description="WD" evidence="4">
    <location>
        <begin position="610"/>
        <end position="651"/>
    </location>
</feature>
<dbReference type="AlphaFoldDB" id="A0AAR5PW01"/>
<feature type="repeat" description="WD" evidence="4">
    <location>
        <begin position="526"/>
        <end position="567"/>
    </location>
</feature>
<dbReference type="InterPro" id="IPR007582">
    <property type="entry name" value="TFIID_NTD2"/>
</dbReference>
<evidence type="ECO:0000256" key="1">
    <source>
        <dbReference type="ARBA" id="ARBA00009435"/>
    </source>
</evidence>
<accession>A0AAR5PW01</accession>
<dbReference type="GeneID" id="109541000"/>
<keyword evidence="7" id="KW-1185">Reference proteome</keyword>
<dbReference type="CDD" id="cd00200">
    <property type="entry name" value="WD40"/>
    <property type="match status" value="1"/>
</dbReference>
<dbReference type="PANTHER" id="PTHR19846:SF6">
    <property type="entry name" value="F-BOX DOMAIN-CONTAINING PROTEIN"/>
    <property type="match status" value="1"/>
</dbReference>
<dbReference type="GO" id="GO:0030621">
    <property type="term" value="F:U4 snRNA binding"/>
    <property type="evidence" value="ECO:0007669"/>
    <property type="project" value="TreeGrafter"/>
</dbReference>
<reference evidence="6" key="2">
    <citation type="submission" date="2024-08" db="UniProtKB">
        <authorList>
            <consortium name="EnsemblMetazoa"/>
        </authorList>
    </citation>
    <scope>IDENTIFICATION</scope>
</reference>
<proteinExistence type="inferred from homology"/>
<protein>
    <recommendedName>
        <fullName evidence="5">TFIID subunit TAF5 NTD2 domain-containing protein</fullName>
    </recommendedName>
</protein>
<feature type="repeat" description="WD" evidence="4">
    <location>
        <begin position="652"/>
        <end position="692"/>
    </location>
</feature>
<evidence type="ECO:0000256" key="2">
    <source>
        <dbReference type="ARBA" id="ARBA00022574"/>
    </source>
</evidence>
<dbReference type="EnsemblMetazoa" id="XM_019909626.1">
    <property type="protein sequence ID" value="XP_019765185.1"/>
    <property type="gene ID" value="LOC109541000"/>
</dbReference>
<dbReference type="GO" id="GO:0017070">
    <property type="term" value="F:U6 snRNA binding"/>
    <property type="evidence" value="ECO:0007669"/>
    <property type="project" value="TreeGrafter"/>
</dbReference>
<name>A0AAR5PW01_DENPD</name>
<dbReference type="PROSITE" id="PS50294">
    <property type="entry name" value="WD_REPEATS_REGION"/>
    <property type="match status" value="2"/>
</dbReference>
<dbReference type="KEGG" id="dpa:109541000"/>
<evidence type="ECO:0000256" key="3">
    <source>
        <dbReference type="ARBA" id="ARBA00022737"/>
    </source>
</evidence>
<reference evidence="7" key="1">
    <citation type="journal article" date="2013" name="Genome Biol.">
        <title>Draft genome of the mountain pine beetle, Dendroctonus ponderosae Hopkins, a major forest pest.</title>
        <authorList>
            <person name="Keeling C.I."/>
            <person name="Yuen M.M."/>
            <person name="Liao N.Y."/>
            <person name="Docking T.R."/>
            <person name="Chan S.K."/>
            <person name="Taylor G.A."/>
            <person name="Palmquist D.L."/>
            <person name="Jackman S.D."/>
            <person name="Nguyen A."/>
            <person name="Li M."/>
            <person name="Henderson H."/>
            <person name="Janes J.K."/>
            <person name="Zhao Y."/>
            <person name="Pandoh P."/>
            <person name="Moore R."/>
            <person name="Sperling F.A."/>
            <person name="Huber D.P."/>
            <person name="Birol I."/>
            <person name="Jones S.J."/>
            <person name="Bohlmann J."/>
        </authorList>
    </citation>
    <scope>NUCLEOTIDE SEQUENCE</scope>
</reference>
<evidence type="ECO:0000259" key="5">
    <source>
        <dbReference type="Pfam" id="PF04494"/>
    </source>
</evidence>
<dbReference type="InterPro" id="IPR036322">
    <property type="entry name" value="WD40_repeat_dom_sf"/>
</dbReference>
<dbReference type="Pfam" id="PF00400">
    <property type="entry name" value="WD40"/>
    <property type="match status" value="5"/>
</dbReference>
<evidence type="ECO:0000313" key="6">
    <source>
        <dbReference type="EnsemblMetazoa" id="XP_019765185.1"/>
    </source>
</evidence>
<dbReference type="GO" id="GO:0000398">
    <property type="term" value="P:mRNA splicing, via spliceosome"/>
    <property type="evidence" value="ECO:0007669"/>
    <property type="project" value="TreeGrafter"/>
</dbReference>
<dbReference type="SUPFAM" id="SSF160897">
    <property type="entry name" value="Taf5 N-terminal domain-like"/>
    <property type="match status" value="1"/>
</dbReference>
<dbReference type="Gene3D" id="1.25.40.500">
    <property type="entry name" value="TFIID subunit TAF5, NTD2 domain"/>
    <property type="match status" value="1"/>
</dbReference>
<feature type="repeat" description="WD" evidence="4">
    <location>
        <begin position="692"/>
        <end position="733"/>
    </location>
</feature>
<keyword evidence="2 4" id="KW-0853">WD repeat</keyword>
<evidence type="ECO:0000256" key="4">
    <source>
        <dbReference type="PROSITE-ProRule" id="PRU00221"/>
    </source>
</evidence>
<dbReference type="PANTHER" id="PTHR19846">
    <property type="entry name" value="WD40 REPEAT PROTEIN"/>
    <property type="match status" value="1"/>
</dbReference>
<dbReference type="InterPro" id="IPR020472">
    <property type="entry name" value="WD40_PAC1"/>
</dbReference>
<organism evidence="6 7">
    <name type="scientific">Dendroctonus ponderosae</name>
    <name type="common">Mountain pine beetle</name>
    <dbReference type="NCBI Taxonomy" id="77166"/>
    <lineage>
        <taxon>Eukaryota</taxon>
        <taxon>Metazoa</taxon>
        <taxon>Ecdysozoa</taxon>
        <taxon>Arthropoda</taxon>
        <taxon>Hexapoda</taxon>
        <taxon>Insecta</taxon>
        <taxon>Pterygota</taxon>
        <taxon>Neoptera</taxon>
        <taxon>Endopterygota</taxon>
        <taxon>Coleoptera</taxon>
        <taxon>Polyphaga</taxon>
        <taxon>Cucujiformia</taxon>
        <taxon>Curculionidae</taxon>
        <taxon>Scolytinae</taxon>
        <taxon>Dendroctonus</taxon>
    </lineage>
</organism>
<dbReference type="Proteomes" id="UP000019118">
    <property type="component" value="Unassembled WGS sequence"/>
</dbReference>
<dbReference type="SMART" id="SM00320">
    <property type="entry name" value="WD40"/>
    <property type="match status" value="5"/>
</dbReference>
<dbReference type="PRINTS" id="PR00320">
    <property type="entry name" value="GPROTEINBRPT"/>
</dbReference>
<evidence type="ECO:0000313" key="7">
    <source>
        <dbReference type="Proteomes" id="UP000019118"/>
    </source>
</evidence>
<dbReference type="Pfam" id="PF04494">
    <property type="entry name" value="TFIID_NTD2"/>
    <property type="match status" value="1"/>
</dbReference>
<dbReference type="PROSITE" id="PS50082">
    <property type="entry name" value="WD_REPEATS_2"/>
    <property type="match status" value="5"/>
</dbReference>
<dbReference type="Gene3D" id="2.130.10.10">
    <property type="entry name" value="YVTN repeat-like/Quinoprotein amine dehydrogenase"/>
    <property type="match status" value="2"/>
</dbReference>
<comment type="similarity">
    <text evidence="1">Belongs to the WD repeat TAF5 family.</text>
</comment>
<sequence length="776" mass="89602">MDDNKSHVKSVVSVYINRRQLSYVKPRIISKRNLLKQTSLRARISRTAMNSFVNYCDDEQDEDDQLLVEYSFMFQKFMHWLKEQTDQKQRCYDIEKIVGPLFCHLYLDIQHNNKYHEESSNLFFKTHIDKIDRSKCDSNIQDIITGIEASLDNMGVLNGTDNLVIEDLRNVFRSTKIVVYLKSESLKLLKQFISWKSRTKSHMVMLQAVQSWFDLKEVPPSEGSYNFTEDISKKPDQASSCSWKTKRSTCSSANYSDETQSEDQEDDDQLLIECQYSFMYQKLLHVIKEQTDHQKYSYYDLENLAGPLFCSLYMKIRDASKSKSEAPGNLFFKTHIKTVLDLKPESLKLLTEFMASHRYTMSGVKFAQRFQTWFDQGKCKFEKANNFHESLLETPKSVGMDQNAFVDDNTMSIDEPVQLYCEKLSPENNDSKMFKGTVKQNSRVVKMETDDFMAQKQKLSQQKSKIRSVIKKIRKLPAGVGNFRLVNTKHFVTCGIVRSNAGLVAFVERNILKVMPAQMLADHVRFIHHSKQIYCIALCPNNEILCTGSADRTICVYSLSKFKLVRRLFGHLGPVYSLAISRNSKYLASGSHDGTARLWSLRSGKLMRIFAGHSEAVMCADFHPNSLYLATGSADRNIRVWCLNNAKTVRLLHAAKKEIYSVVFSPNGQYLASSDDRRVEIWNLANSKIFHEYKNRESVFHLAWSKSGKQLCGGTASGVVKIWEVRDKDKEHVRDHKHSHSDYVLRRYTNGRLLALDYTLCTWICLSIPNQPFIDT</sequence>
<feature type="domain" description="TFIID subunit TAF5 NTD2" evidence="5">
    <location>
        <begin position="69"/>
        <end position="204"/>
    </location>
</feature>
<keyword evidence="3" id="KW-0677">Repeat</keyword>
<dbReference type="GO" id="GO:0046540">
    <property type="term" value="C:U4/U6 x U5 tri-snRNP complex"/>
    <property type="evidence" value="ECO:0007669"/>
    <property type="project" value="TreeGrafter"/>
</dbReference>
<dbReference type="SUPFAM" id="SSF50978">
    <property type="entry name" value="WD40 repeat-like"/>
    <property type="match status" value="1"/>
</dbReference>
<dbReference type="InterPro" id="IPR001680">
    <property type="entry name" value="WD40_rpt"/>
</dbReference>